<dbReference type="EMBL" id="CP147403">
    <property type="protein sequence ID" value="WXB87068.1"/>
    <property type="molecule type" value="Genomic_DNA"/>
</dbReference>
<proteinExistence type="predicted"/>
<keyword evidence="1" id="KW-0472">Membrane</keyword>
<keyword evidence="1" id="KW-1133">Transmembrane helix</keyword>
<dbReference type="RefSeq" id="WP_338786337.1">
    <property type="nucleotide sequence ID" value="NZ_CP147403.1"/>
</dbReference>
<evidence type="ECO:0000256" key="1">
    <source>
        <dbReference type="SAM" id="Phobius"/>
    </source>
</evidence>
<sequence length="158" mass="17769">MFEWAEQANIMWQLSILFLLGVAPWMDVSFIIPLGVLWGLPPTAVGITAFIGNFLLILLLGIFFKQINKWRIARRKRKGMNGPTKRETRSRAIWEKYGIPGLAIIAPIFVGTDIAAIFALIFGASRERVIGWMTVSLAFWTLVFSIGAAYGYSFLNLN</sequence>
<dbReference type="Proteomes" id="UP001368328">
    <property type="component" value="Chromosome"/>
</dbReference>
<gene>
    <name evidence="2" type="ORF">WCV66_17705</name>
</gene>
<reference evidence="2 3" key="1">
    <citation type="submission" date="2024-02" db="EMBL/GenBank/DDBJ databases">
        <title>Seven novel Bacillus-like species.</title>
        <authorList>
            <person name="Liu G."/>
        </authorList>
    </citation>
    <scope>NUCLEOTIDE SEQUENCE [LARGE SCALE GENOMIC DNA]</scope>
    <source>
        <strain evidence="2 3">FJAT-53654</strain>
    </source>
</reference>
<dbReference type="Pfam" id="PF06695">
    <property type="entry name" value="Sm_multidrug_ex"/>
    <property type="match status" value="1"/>
</dbReference>
<protein>
    <submittedName>
        <fullName evidence="2">Small multi-drug export protein</fullName>
    </submittedName>
</protein>
<feature type="transmembrane region" description="Helical" evidence="1">
    <location>
        <begin position="44"/>
        <end position="64"/>
    </location>
</feature>
<keyword evidence="1" id="KW-0812">Transmembrane</keyword>
<feature type="transmembrane region" description="Helical" evidence="1">
    <location>
        <begin position="99"/>
        <end position="123"/>
    </location>
</feature>
<dbReference type="InterPro" id="IPR009577">
    <property type="entry name" value="Sm_multidrug_ex"/>
</dbReference>
<name>A0ABZ2MNX5_9BACI</name>
<evidence type="ECO:0000313" key="3">
    <source>
        <dbReference type="Proteomes" id="UP001368328"/>
    </source>
</evidence>
<feature type="transmembrane region" description="Helical" evidence="1">
    <location>
        <begin position="12"/>
        <end position="38"/>
    </location>
</feature>
<evidence type="ECO:0000313" key="2">
    <source>
        <dbReference type="EMBL" id="WXB87068.1"/>
    </source>
</evidence>
<accession>A0ABZ2MNX5</accession>
<organism evidence="2 3">
    <name type="scientific">Metabacillus rhizosphaerae</name>
    <dbReference type="NCBI Taxonomy" id="3117747"/>
    <lineage>
        <taxon>Bacteria</taxon>
        <taxon>Bacillati</taxon>
        <taxon>Bacillota</taxon>
        <taxon>Bacilli</taxon>
        <taxon>Bacillales</taxon>
        <taxon>Bacillaceae</taxon>
        <taxon>Metabacillus</taxon>
    </lineage>
</organism>
<feature type="transmembrane region" description="Helical" evidence="1">
    <location>
        <begin position="129"/>
        <end position="152"/>
    </location>
</feature>
<keyword evidence="3" id="KW-1185">Reference proteome</keyword>